<evidence type="ECO:0000256" key="5">
    <source>
        <dbReference type="ARBA" id="ARBA00022692"/>
    </source>
</evidence>
<keyword evidence="5" id="KW-0812">Transmembrane</keyword>
<evidence type="ECO:0000313" key="9">
    <source>
        <dbReference type="EMBL" id="MFD2518543.1"/>
    </source>
</evidence>
<dbReference type="EC" id="2.4.-.-" evidence="9"/>
<evidence type="ECO:0000256" key="1">
    <source>
        <dbReference type="ARBA" id="ARBA00004167"/>
    </source>
</evidence>
<dbReference type="EMBL" id="JBHULT010000010">
    <property type="protein sequence ID" value="MFD2518543.1"/>
    <property type="molecule type" value="Genomic_DNA"/>
</dbReference>
<keyword evidence="8" id="KW-0325">Glycoprotein</keyword>
<organism evidence="9 10">
    <name type="scientific">Salinimicrobium flavum</name>
    <dbReference type="NCBI Taxonomy" id="1737065"/>
    <lineage>
        <taxon>Bacteria</taxon>
        <taxon>Pseudomonadati</taxon>
        <taxon>Bacteroidota</taxon>
        <taxon>Flavobacteriia</taxon>
        <taxon>Flavobacteriales</taxon>
        <taxon>Flavobacteriaceae</taxon>
        <taxon>Salinimicrobium</taxon>
    </lineage>
</organism>
<dbReference type="Gene3D" id="3.90.1480.20">
    <property type="entry name" value="Glycosyl transferase family 29"/>
    <property type="match status" value="1"/>
</dbReference>
<reference evidence="10" key="1">
    <citation type="journal article" date="2019" name="Int. J. Syst. Evol. Microbiol.">
        <title>The Global Catalogue of Microorganisms (GCM) 10K type strain sequencing project: providing services to taxonomists for standard genome sequencing and annotation.</title>
        <authorList>
            <consortium name="The Broad Institute Genomics Platform"/>
            <consortium name="The Broad Institute Genome Sequencing Center for Infectious Disease"/>
            <person name="Wu L."/>
            <person name="Ma J."/>
        </authorList>
    </citation>
    <scope>NUCLEOTIDE SEQUENCE [LARGE SCALE GENOMIC DNA]</scope>
    <source>
        <strain evidence="10">KCTC 42585</strain>
    </source>
</reference>
<sequence>MNKLINFFKGIPFFFQGIKVFHPKISFSGKRVAIVGPADSAYEMENGSYIDGFDYVIRINKAISTWKHENEKYIGTRTDLWFHSFFENEKSGGGKLNPEIIIERGVNTLVNPRSTFQAYRRTFNFYRKYKHTIPVYHLSDNVYRALKKEFPDNLRPTVGFTALYAALISECNELFITGFTFFKTPYAQGYRDHLVDLEENKKHFKKQGIHDAGLEFILFKKFLKESRCETVKLDNKLDAILAND</sequence>
<evidence type="ECO:0000313" key="10">
    <source>
        <dbReference type="Proteomes" id="UP001597468"/>
    </source>
</evidence>
<dbReference type="Proteomes" id="UP001597468">
    <property type="component" value="Unassembled WGS sequence"/>
</dbReference>
<name>A0ABW5IYP9_9FLAO</name>
<dbReference type="RefSeq" id="WP_380752853.1">
    <property type="nucleotide sequence ID" value="NZ_JBHULT010000010.1"/>
</dbReference>
<comment type="caution">
    <text evidence="9">The sequence shown here is derived from an EMBL/GenBank/DDBJ whole genome shotgun (WGS) entry which is preliminary data.</text>
</comment>
<evidence type="ECO:0000256" key="4">
    <source>
        <dbReference type="ARBA" id="ARBA00022679"/>
    </source>
</evidence>
<dbReference type="InterPro" id="IPR038578">
    <property type="entry name" value="GT29-like_sf"/>
</dbReference>
<evidence type="ECO:0000256" key="8">
    <source>
        <dbReference type="ARBA" id="ARBA00023180"/>
    </source>
</evidence>
<proteinExistence type="predicted"/>
<dbReference type="Pfam" id="PF00777">
    <property type="entry name" value="Glyco_transf_29"/>
    <property type="match status" value="1"/>
</dbReference>
<keyword evidence="10" id="KW-1185">Reference proteome</keyword>
<accession>A0ABW5IYP9</accession>
<evidence type="ECO:0000256" key="6">
    <source>
        <dbReference type="ARBA" id="ARBA00022989"/>
    </source>
</evidence>
<evidence type="ECO:0000256" key="3">
    <source>
        <dbReference type="ARBA" id="ARBA00022676"/>
    </source>
</evidence>
<dbReference type="InterPro" id="IPR001675">
    <property type="entry name" value="Glyco_trans_29"/>
</dbReference>
<comment type="subcellular location">
    <subcellularLocation>
        <location evidence="2">Endomembrane system</location>
    </subcellularLocation>
    <subcellularLocation>
        <location evidence="1">Membrane</location>
        <topology evidence="1">Single-pass membrane protein</topology>
    </subcellularLocation>
</comment>
<keyword evidence="7" id="KW-0472">Membrane</keyword>
<keyword evidence="3 9" id="KW-0328">Glycosyltransferase</keyword>
<evidence type="ECO:0000256" key="7">
    <source>
        <dbReference type="ARBA" id="ARBA00023136"/>
    </source>
</evidence>
<dbReference type="GO" id="GO:0016757">
    <property type="term" value="F:glycosyltransferase activity"/>
    <property type="evidence" value="ECO:0007669"/>
    <property type="project" value="UniProtKB-KW"/>
</dbReference>
<gene>
    <name evidence="9" type="ORF">ACFSTG_11595</name>
</gene>
<protein>
    <submittedName>
        <fullName evidence="9">Glycosyltransferase family 29 protein</fullName>
        <ecNumber evidence="9">2.4.-.-</ecNumber>
    </submittedName>
</protein>
<keyword evidence="6" id="KW-1133">Transmembrane helix</keyword>
<keyword evidence="4 9" id="KW-0808">Transferase</keyword>
<evidence type="ECO:0000256" key="2">
    <source>
        <dbReference type="ARBA" id="ARBA00004308"/>
    </source>
</evidence>